<proteinExistence type="predicted"/>
<accession>A0A6G1BM97</accession>
<keyword evidence="2" id="KW-1185">Reference proteome</keyword>
<reference evidence="1 2" key="1">
    <citation type="submission" date="2019-11" db="EMBL/GenBank/DDBJ databases">
        <title>Whole genome sequence of Oryza granulata.</title>
        <authorList>
            <person name="Li W."/>
        </authorList>
    </citation>
    <scope>NUCLEOTIDE SEQUENCE [LARGE SCALE GENOMIC DNA]</scope>
    <source>
        <strain evidence="2">cv. Menghai</strain>
        <tissue evidence="1">Leaf</tissue>
    </source>
</reference>
<name>A0A6G1BM97_9ORYZ</name>
<protein>
    <submittedName>
        <fullName evidence="1">Uncharacterized protein</fullName>
    </submittedName>
</protein>
<dbReference type="Proteomes" id="UP000479710">
    <property type="component" value="Unassembled WGS sequence"/>
</dbReference>
<evidence type="ECO:0000313" key="2">
    <source>
        <dbReference type="Proteomes" id="UP000479710"/>
    </source>
</evidence>
<dbReference type="EMBL" id="SPHZ02000012">
    <property type="protein sequence ID" value="KAF0888543.1"/>
    <property type="molecule type" value="Genomic_DNA"/>
</dbReference>
<sequence>MTLLLFHRLQETAPSSHGRPQCEIGHYRRAVPLLAMEEVGTATSPMRPRGDAWGCSGPRSLNKARGLGGLLPRGNGLDAFRTQGGVLPLHLGHVVIINRLGHTNERLQLLVPHLEMGLLGSKGGARLLKFRPPSKGGLTELLH</sequence>
<gene>
    <name evidence="1" type="ORF">E2562_014753</name>
</gene>
<comment type="caution">
    <text evidence="1">The sequence shown here is derived from an EMBL/GenBank/DDBJ whole genome shotgun (WGS) entry which is preliminary data.</text>
</comment>
<dbReference type="AlphaFoldDB" id="A0A6G1BM97"/>
<evidence type="ECO:0000313" key="1">
    <source>
        <dbReference type="EMBL" id="KAF0888543.1"/>
    </source>
</evidence>
<organism evidence="1 2">
    <name type="scientific">Oryza meyeriana var. granulata</name>
    <dbReference type="NCBI Taxonomy" id="110450"/>
    <lineage>
        <taxon>Eukaryota</taxon>
        <taxon>Viridiplantae</taxon>
        <taxon>Streptophyta</taxon>
        <taxon>Embryophyta</taxon>
        <taxon>Tracheophyta</taxon>
        <taxon>Spermatophyta</taxon>
        <taxon>Magnoliopsida</taxon>
        <taxon>Liliopsida</taxon>
        <taxon>Poales</taxon>
        <taxon>Poaceae</taxon>
        <taxon>BOP clade</taxon>
        <taxon>Oryzoideae</taxon>
        <taxon>Oryzeae</taxon>
        <taxon>Oryzinae</taxon>
        <taxon>Oryza</taxon>
        <taxon>Oryza meyeriana</taxon>
    </lineage>
</organism>